<feature type="transmembrane region" description="Helical" evidence="3">
    <location>
        <begin position="270"/>
        <end position="291"/>
    </location>
</feature>
<feature type="compositionally biased region" description="Polar residues" evidence="2">
    <location>
        <begin position="81"/>
        <end position="95"/>
    </location>
</feature>
<sequence>MSPNRGEGLKGGSPYRPRHQITRSISELSSPIRLHRHHSHRAGKERDRDALGSSQQSTAAPVTEGRLSLDGSRSDGGVMTPNLSPNASRRTSVLVASTDDGPVVAPPPALNPTATFPSRRTSKENGLAKEQQKAVARESGLKRSLAELESFSTAKTRSLDDTYYSVLEKLGTLQGTIAALKELAELSRQMNSSFSSEAEELVADVSSQLDGLGQFDDQQERIESLQGRIHVGRDKIRALSDRVDAVRERIENWERADREWQERTRKRLKAVWLVTSLVIFLMLLLLATAHYTSEGGKLDDGSSAAARMANDGLQTIRNVTGAGVGDKHVDKNHDSLWRSRGAAAEKKQQESGGAADQEPANGTKSPSPPLSTDLLRVFDEL</sequence>
<keyword evidence="3" id="KW-0472">Membrane</keyword>
<keyword evidence="5" id="KW-1185">Reference proteome</keyword>
<proteinExistence type="predicted"/>
<reference evidence="4" key="1">
    <citation type="journal article" date="2023" name="Mol. Phylogenet. Evol.">
        <title>Genome-scale phylogeny and comparative genomics of the fungal order Sordariales.</title>
        <authorList>
            <person name="Hensen N."/>
            <person name="Bonometti L."/>
            <person name="Westerberg I."/>
            <person name="Brannstrom I.O."/>
            <person name="Guillou S."/>
            <person name="Cros-Aarteil S."/>
            <person name="Calhoun S."/>
            <person name="Haridas S."/>
            <person name="Kuo A."/>
            <person name="Mondo S."/>
            <person name="Pangilinan J."/>
            <person name="Riley R."/>
            <person name="LaButti K."/>
            <person name="Andreopoulos B."/>
            <person name="Lipzen A."/>
            <person name="Chen C."/>
            <person name="Yan M."/>
            <person name="Daum C."/>
            <person name="Ng V."/>
            <person name="Clum A."/>
            <person name="Steindorff A."/>
            <person name="Ohm R.A."/>
            <person name="Martin F."/>
            <person name="Silar P."/>
            <person name="Natvig D.O."/>
            <person name="Lalanne C."/>
            <person name="Gautier V."/>
            <person name="Ament-Velasquez S.L."/>
            <person name="Kruys A."/>
            <person name="Hutchinson M.I."/>
            <person name="Powell A.J."/>
            <person name="Barry K."/>
            <person name="Miller A.N."/>
            <person name="Grigoriev I.V."/>
            <person name="Debuchy R."/>
            <person name="Gladieux P."/>
            <person name="Hiltunen Thoren M."/>
            <person name="Johannesson H."/>
        </authorList>
    </citation>
    <scope>NUCLEOTIDE SEQUENCE</scope>
    <source>
        <strain evidence="4">CBS 958.72</strain>
    </source>
</reference>
<gene>
    <name evidence="4" type="ORF">B0T24DRAFT_601750</name>
</gene>
<feature type="region of interest" description="Disordered" evidence="2">
    <location>
        <begin position="1"/>
        <end position="128"/>
    </location>
</feature>
<evidence type="ECO:0000313" key="5">
    <source>
        <dbReference type="Proteomes" id="UP001287356"/>
    </source>
</evidence>
<keyword evidence="3" id="KW-1133">Transmembrane helix</keyword>
<evidence type="ECO:0000256" key="2">
    <source>
        <dbReference type="SAM" id="MobiDB-lite"/>
    </source>
</evidence>
<protein>
    <submittedName>
        <fullName evidence="4">Uncharacterized protein</fullName>
    </submittedName>
</protein>
<dbReference type="Proteomes" id="UP001287356">
    <property type="component" value="Unassembled WGS sequence"/>
</dbReference>
<dbReference type="AlphaFoldDB" id="A0AAE0NJ35"/>
<organism evidence="4 5">
    <name type="scientific">Lasiosphaeria ovina</name>
    <dbReference type="NCBI Taxonomy" id="92902"/>
    <lineage>
        <taxon>Eukaryota</taxon>
        <taxon>Fungi</taxon>
        <taxon>Dikarya</taxon>
        <taxon>Ascomycota</taxon>
        <taxon>Pezizomycotina</taxon>
        <taxon>Sordariomycetes</taxon>
        <taxon>Sordariomycetidae</taxon>
        <taxon>Sordariales</taxon>
        <taxon>Lasiosphaeriaceae</taxon>
        <taxon>Lasiosphaeria</taxon>
    </lineage>
</organism>
<evidence type="ECO:0000256" key="1">
    <source>
        <dbReference type="SAM" id="Coils"/>
    </source>
</evidence>
<feature type="coiled-coil region" evidence="1">
    <location>
        <begin position="236"/>
        <end position="263"/>
    </location>
</feature>
<feature type="compositionally biased region" description="Basic and acidic residues" evidence="2">
    <location>
        <begin position="325"/>
        <end position="349"/>
    </location>
</feature>
<accession>A0AAE0NJ35</accession>
<dbReference type="EMBL" id="JAULSN010000001">
    <property type="protein sequence ID" value="KAK3382471.1"/>
    <property type="molecule type" value="Genomic_DNA"/>
</dbReference>
<reference evidence="4" key="2">
    <citation type="submission" date="2023-06" db="EMBL/GenBank/DDBJ databases">
        <authorList>
            <consortium name="Lawrence Berkeley National Laboratory"/>
            <person name="Haridas S."/>
            <person name="Hensen N."/>
            <person name="Bonometti L."/>
            <person name="Westerberg I."/>
            <person name="Brannstrom I.O."/>
            <person name="Guillou S."/>
            <person name="Cros-Aarteil S."/>
            <person name="Calhoun S."/>
            <person name="Kuo A."/>
            <person name="Mondo S."/>
            <person name="Pangilinan J."/>
            <person name="Riley R."/>
            <person name="Labutti K."/>
            <person name="Andreopoulos B."/>
            <person name="Lipzen A."/>
            <person name="Chen C."/>
            <person name="Yanf M."/>
            <person name="Daum C."/>
            <person name="Ng V."/>
            <person name="Clum A."/>
            <person name="Steindorff A."/>
            <person name="Ohm R."/>
            <person name="Martin F."/>
            <person name="Silar P."/>
            <person name="Natvig D."/>
            <person name="Lalanne C."/>
            <person name="Gautier V."/>
            <person name="Ament-Velasquez S.L."/>
            <person name="Kruys A."/>
            <person name="Hutchinson M.I."/>
            <person name="Powell A.J."/>
            <person name="Barry K."/>
            <person name="Miller A.N."/>
            <person name="Grigoriev I.V."/>
            <person name="Debuchy R."/>
            <person name="Gladieux P."/>
            <person name="Thoren M.H."/>
            <person name="Johannesson H."/>
        </authorList>
    </citation>
    <scope>NUCLEOTIDE SEQUENCE</scope>
    <source>
        <strain evidence="4">CBS 958.72</strain>
    </source>
</reference>
<evidence type="ECO:0000256" key="3">
    <source>
        <dbReference type="SAM" id="Phobius"/>
    </source>
</evidence>
<evidence type="ECO:0000313" key="4">
    <source>
        <dbReference type="EMBL" id="KAK3382471.1"/>
    </source>
</evidence>
<comment type="caution">
    <text evidence="4">The sequence shown here is derived from an EMBL/GenBank/DDBJ whole genome shotgun (WGS) entry which is preliminary data.</text>
</comment>
<keyword evidence="3" id="KW-0812">Transmembrane</keyword>
<keyword evidence="1" id="KW-0175">Coiled coil</keyword>
<feature type="region of interest" description="Disordered" evidence="2">
    <location>
        <begin position="323"/>
        <end position="373"/>
    </location>
</feature>
<name>A0AAE0NJ35_9PEZI</name>